<evidence type="ECO:0000313" key="2">
    <source>
        <dbReference type="Proteomes" id="UP000683399"/>
    </source>
</evidence>
<dbReference type="GeneID" id="77927598"/>
<gene>
    <name evidence="1" type="primary">29</name>
    <name evidence="1" type="ORF">SEA_TUNATARTARE_29</name>
</gene>
<accession>A0A8F2E6U3</accession>
<reference evidence="1 2" key="1">
    <citation type="submission" date="2021-03" db="EMBL/GenBank/DDBJ databases">
        <authorList>
            <person name="Alqahtani R."/>
            <person name="Behailu E."/>
            <person name="Cappabianca D.W."/>
            <person name="Csanadi-Schwartz K.M."/>
            <person name="Dalal A.S."/>
            <person name="Fahim M.S."/>
            <person name="Franklin J.M."/>
            <person name="Gluckman M.H."/>
            <person name="Levine C.J."/>
            <person name="Martin N."/>
            <person name="Milza N."/>
            <person name="Najmabadi R."/>
            <person name="Newman A.M."/>
            <person name="Pajunar M."/>
            <person name="Qalawee I."/>
            <person name="Rizvi A."/>
            <person name="Samuel A."/>
            <person name="Smith A."/>
            <person name="Swann F.E."/>
            <person name="Sweeney P."/>
            <person name="Torres N.R."/>
            <person name="Ventrone L."/>
            <person name="Ventura L."/>
            <person name="Wroe M."/>
            <person name="Acquaye N.A."/>
            <person name="Agnes T.J."/>
            <person name="Ahmed A."/>
            <person name="Ahmed S."/>
            <person name="Amodu B.A."/>
            <person name="Arefeayne N.F."/>
            <person name="Asamoah-Frimpong E.A."/>
            <person name="Attaran A."/>
            <person name="Barragan J.M."/>
            <person name="Baumgarten L.N."/>
            <person name="Berhane B."/>
            <person name="Beyene A."/>
            <person name="Bhattarai B."/>
            <person name="Biondokin D.V."/>
            <person name="Boone B.K."/>
            <person name="Burney S.Z."/>
            <person name="Cayanan J.T."/>
            <person name="Cesta G."/>
            <person name="Chang J."/>
            <person name="Chavez J."/>
            <person name="Chorbajian C."/>
            <person name="Christian S."/>
            <person name="Corns J.R."/>
            <person name="Corns N.R."/>
            <person name="Cowan J.T."/>
            <person name="Coyne C."/>
            <person name="Dadzie B."/>
            <person name="Datu D.V."/>
            <person name="Deng B.C."/>
            <person name="Der L."/>
            <person name="Dickerson K."/>
            <person name="Dozier E."/>
            <person name="Egbunine A.O."/>
            <person name="Farooq M."/>
            <person name="Fonge A.E."/>
            <person name="Ghomsi-Nono M.P."/>
            <person name="Giampietro H."/>
            <person name="Gunnison R.P."/>
            <person name="Han S.H."/>
            <person name="Hennigan A.J."/>
            <person name="Hong A.N."/>
            <person name="Ijomor E.C."/>
            <person name="Jalali A."/>
            <person name="Jamil T.Z."/>
            <person name="Jenkins C.R."/>
            <person name="Joseph M.A."/>
            <person name="Jowanowitch O.J."/>
            <person name="Kang D."/>
            <person name="Khan A."/>
            <person name="Khan Z.K."/>
            <person name="Kiewe T."/>
            <person name="Kjerulf A.B."/>
            <person name="Kolosey V."/>
            <person name="Kurup M."/>
            <person name="Lee V.H."/>
            <person name="Llontop-Maldonado V."/>
            <person name="Long P."/>
            <person name="Lu N."/>
            <person name="Majekodunmi A."/>
            <person name="Malik H.W."/>
            <person name="Marcellino S.C."/>
            <person name="Martinez L.A."/>
            <person name="Meher F.N."/>
            <person name="Michelin M.A."/>
            <person name="Mitchell K.G."/>
            <person name="Mullens W.J."/>
            <person name="Nwakama C."/>
            <person name="Nwosu F.T."/>
            <person name="Oboh E.C."/>
            <person name="Odujinrin O."/>
            <person name="Ogunsan O."/>
            <person name="O'Neill K."/>
            <person name="Oxlaj J.A."/>
            <person name="Patel A.K."/>
            <person name="Patel B.R."/>
            <person name="Pham Q."/>
            <person name="Porter J."/>
            <person name="Portes J."/>
            <person name="Prokopenko A."/>
            <person name="Quraishi M."/>
            <person name="Qureshi M."/>
            <person name="Rivera A."/>
            <person name="Rubalsky V."/>
            <person name="Saikali Y."/>
            <person name="Saqaf K."/>
            <person name="Saroya S.R."/>
            <person name="Seas A."/>
            <person name="Shadrick R.E."/>
            <person name="Sharda N."/>
            <person name="Sigindere M.T."/>
            <person name="Simbi V.G."/>
            <person name="Thuzar C."/>
            <person name="Tran K."/>
            <person name="Tran V.D."/>
            <person name="Trang W."/>
            <person name="Vaishnav N."/>
            <person name="Vuong K."/>
            <person name="Walker C."/>
            <person name="Wallace S.A."/>
            <person name="Warfield J.C."/>
            <person name="Wikina T."/>
            <person name="Wobbeking F.T."/>
            <person name="Worrent L.D."/>
            <person name="Yan T."/>
            <person name="Zehra A."/>
            <person name="Avazpour P."/>
            <person name="Kim F.M."/>
            <person name="Mason K."/>
            <person name="Nguyen D.A."/>
            <person name="Pettit S.M."/>
            <person name="Zhou O.J."/>
            <person name="Brissett D.L."/>
            <person name="Gualtieri C."/>
            <person name="Hufford T.M."/>
            <person name="Ko J.M."/>
            <person name="Novak J.K."/>
            <person name="Smith Z.M."/>
            <person name="Mayer-Bacon C."/>
            <person name="Erill I."/>
            <person name="Caruso S.M."/>
            <person name="Garlena R.A."/>
            <person name="Russell D.A."/>
            <person name="Pope W.H."/>
            <person name="Jacobs-Sera D."/>
            <person name="Hatfull G.F."/>
        </authorList>
    </citation>
    <scope>NUCLEOTIDE SEQUENCE [LARGE SCALE GENOMIC DNA]</scope>
</reference>
<dbReference type="Proteomes" id="UP000683399">
    <property type="component" value="Segment"/>
</dbReference>
<dbReference type="Gene3D" id="2.60.120.200">
    <property type="match status" value="1"/>
</dbReference>
<evidence type="ECO:0000313" key="1">
    <source>
        <dbReference type="EMBL" id="QWT29922.1"/>
    </source>
</evidence>
<dbReference type="EMBL" id="MW822145">
    <property type="protein sequence ID" value="QWT29922.1"/>
    <property type="molecule type" value="Genomic_DNA"/>
</dbReference>
<protein>
    <submittedName>
        <fullName evidence="1">Uncharacterized protein</fullName>
    </submittedName>
</protein>
<dbReference type="KEGG" id="vg:77927598"/>
<name>A0A8F2E6U3_9CAUD</name>
<dbReference type="RefSeq" id="YP_010651878.1">
    <property type="nucleotide sequence ID" value="NC_070784.1"/>
</dbReference>
<proteinExistence type="predicted"/>
<sequence length="312" mass="31836">MSTPVGPINVTITTQESGTVQVTQTPAPGLSLATNGPQGAPGTKIYQTNGQPSNSVGLVGDFALDINTGRFYGPKVLGGWPSWSQIPAITEPGWYFNGLAEKQGGDIYLTRAGDGFGAGSAWYGTAQPTEDLDVTFDFEMSGGTGADGIVFAFADASTANTFVGGGGGDLGIVGATSTSVAFISAPGEAAKIVTTDATSMTTVIQSGALDVRPNSTRARIKYDGGVLYVWLNDVQIFNQTLTLPTTAKIGFAAANGGSDDNHIIRNVSFVPVGGMMLKGEKGDPGKGVLVLNAAEAVPAGTPVGTVILRRPA</sequence>
<dbReference type="SUPFAM" id="SSF49899">
    <property type="entry name" value="Concanavalin A-like lectins/glucanases"/>
    <property type="match status" value="1"/>
</dbReference>
<keyword evidence="2" id="KW-1185">Reference proteome</keyword>
<dbReference type="InterPro" id="IPR013320">
    <property type="entry name" value="ConA-like_dom_sf"/>
</dbReference>
<organism evidence="1 2">
    <name type="scientific">Streptomyces phage TunaTartare</name>
    <dbReference type="NCBI Taxonomy" id="2848887"/>
    <lineage>
        <taxon>Viruses</taxon>
        <taxon>Duplodnaviria</taxon>
        <taxon>Heunggongvirae</taxon>
        <taxon>Uroviricota</taxon>
        <taxon>Caudoviricetes</taxon>
        <taxon>Stanwilliamsviridae</taxon>
        <taxon>Loccivirinae</taxon>
        <taxon>Faustvirus</taxon>
        <taxon>Faustvirus tunatartare</taxon>
    </lineage>
</organism>